<name>A0A429XYL5_9BACI</name>
<dbReference type="RefSeq" id="WP_126051208.1">
    <property type="nucleotide sequence ID" value="NZ_QYTV02000005.1"/>
</dbReference>
<organism evidence="1 2">
    <name type="scientific">Siminovitchia acidinfaciens</name>
    <dbReference type="NCBI Taxonomy" id="2321395"/>
    <lineage>
        <taxon>Bacteria</taxon>
        <taxon>Bacillati</taxon>
        <taxon>Bacillota</taxon>
        <taxon>Bacilli</taxon>
        <taxon>Bacillales</taxon>
        <taxon>Bacillaceae</taxon>
        <taxon>Siminovitchia</taxon>
    </lineage>
</organism>
<keyword evidence="2" id="KW-1185">Reference proteome</keyword>
<evidence type="ECO:0000313" key="2">
    <source>
        <dbReference type="Proteomes" id="UP000287156"/>
    </source>
</evidence>
<dbReference type="EMBL" id="QYTV02000005">
    <property type="protein sequence ID" value="RST73822.1"/>
    <property type="molecule type" value="Genomic_DNA"/>
</dbReference>
<protein>
    <recommendedName>
        <fullName evidence="3">Resolvase HTH domain-containing protein</fullName>
    </recommendedName>
</protein>
<dbReference type="Proteomes" id="UP000287156">
    <property type="component" value="Unassembled WGS sequence"/>
</dbReference>
<gene>
    <name evidence="1" type="ORF">D4T97_013185</name>
</gene>
<reference evidence="1" key="1">
    <citation type="submission" date="2018-12" db="EMBL/GenBank/DDBJ databases">
        <authorList>
            <person name="Sun L."/>
            <person name="Chen Z."/>
        </authorList>
    </citation>
    <scope>NUCLEOTIDE SEQUENCE [LARGE SCALE GENOMIC DNA]</scope>
    <source>
        <strain evidence="1">3-2-2</strain>
    </source>
</reference>
<evidence type="ECO:0000313" key="1">
    <source>
        <dbReference type="EMBL" id="RST73822.1"/>
    </source>
</evidence>
<comment type="caution">
    <text evidence="1">The sequence shown here is derived from an EMBL/GenBank/DDBJ whole genome shotgun (WGS) entry which is preliminary data.</text>
</comment>
<proteinExistence type="predicted"/>
<dbReference type="OrthoDB" id="2454584at2"/>
<sequence length="127" mass="14486">MDTAIIILLSLSTLLFIISIFQKDKTSQLETEVEELSMTLLQDYHNIKKRIGLLEEELLLEKQIVHPSTGKARIEEDPPAVHEIIKNQVLSLHNQGIDLQRISNQSSLPLHTVKRIIESDPAARRMI</sequence>
<accession>A0A429XYL5</accession>
<dbReference type="AlphaFoldDB" id="A0A429XYL5"/>
<evidence type="ECO:0008006" key="3">
    <source>
        <dbReference type="Google" id="ProtNLM"/>
    </source>
</evidence>